<keyword evidence="2" id="KW-1185">Reference proteome</keyword>
<reference evidence="1" key="2">
    <citation type="submission" date="2018-08" db="UniProtKB">
        <authorList>
            <consortium name="EnsemblPlants"/>
        </authorList>
    </citation>
    <scope>IDENTIFICATION</scope>
    <source>
        <strain evidence="1">Yugu1</strain>
    </source>
</reference>
<dbReference type="Proteomes" id="UP000004995">
    <property type="component" value="Unassembled WGS sequence"/>
</dbReference>
<dbReference type="HOGENOM" id="CLU_3261425_0_0_1"/>
<evidence type="ECO:0000313" key="2">
    <source>
        <dbReference type="Proteomes" id="UP000004995"/>
    </source>
</evidence>
<dbReference type="EnsemblPlants" id="KQL30145">
    <property type="protein sequence ID" value="KQL30145"/>
    <property type="gene ID" value="SETIT_020543mg"/>
</dbReference>
<dbReference type="EMBL" id="AGNK02000398">
    <property type="status" value="NOT_ANNOTATED_CDS"/>
    <property type="molecule type" value="Genomic_DNA"/>
</dbReference>
<dbReference type="AlphaFoldDB" id="K3Z1X5"/>
<proteinExistence type="predicted"/>
<name>K3Z1X5_SETIT</name>
<evidence type="ECO:0000313" key="1">
    <source>
        <dbReference type="EnsemblPlants" id="KQL30145"/>
    </source>
</evidence>
<dbReference type="Gramene" id="KQL30145">
    <property type="protein sequence ID" value="KQL30145"/>
    <property type="gene ID" value="SETIT_020543mg"/>
</dbReference>
<dbReference type="InParanoid" id="K3Z1X5"/>
<organism evidence="1 2">
    <name type="scientific">Setaria italica</name>
    <name type="common">Foxtail millet</name>
    <name type="synonym">Panicum italicum</name>
    <dbReference type="NCBI Taxonomy" id="4555"/>
    <lineage>
        <taxon>Eukaryota</taxon>
        <taxon>Viridiplantae</taxon>
        <taxon>Streptophyta</taxon>
        <taxon>Embryophyta</taxon>
        <taxon>Tracheophyta</taxon>
        <taxon>Spermatophyta</taxon>
        <taxon>Magnoliopsida</taxon>
        <taxon>Liliopsida</taxon>
        <taxon>Poales</taxon>
        <taxon>Poaceae</taxon>
        <taxon>PACMAD clade</taxon>
        <taxon>Panicoideae</taxon>
        <taxon>Panicodae</taxon>
        <taxon>Paniceae</taxon>
        <taxon>Cenchrinae</taxon>
        <taxon>Setaria</taxon>
    </lineage>
</organism>
<protein>
    <submittedName>
        <fullName evidence="1">Uncharacterized protein</fullName>
    </submittedName>
</protein>
<reference evidence="2" key="1">
    <citation type="journal article" date="2012" name="Nat. Biotechnol.">
        <title>Reference genome sequence of the model plant Setaria.</title>
        <authorList>
            <person name="Bennetzen J.L."/>
            <person name="Schmutz J."/>
            <person name="Wang H."/>
            <person name="Percifield R."/>
            <person name="Hawkins J."/>
            <person name="Pontaroli A.C."/>
            <person name="Estep M."/>
            <person name="Feng L."/>
            <person name="Vaughn J.N."/>
            <person name="Grimwood J."/>
            <person name="Jenkins J."/>
            <person name="Barry K."/>
            <person name="Lindquist E."/>
            <person name="Hellsten U."/>
            <person name="Deshpande S."/>
            <person name="Wang X."/>
            <person name="Wu X."/>
            <person name="Mitros T."/>
            <person name="Triplett J."/>
            <person name="Yang X."/>
            <person name="Ye C.Y."/>
            <person name="Mauro-Herrera M."/>
            <person name="Wang L."/>
            <person name="Li P."/>
            <person name="Sharma M."/>
            <person name="Sharma R."/>
            <person name="Ronald P.C."/>
            <person name="Panaud O."/>
            <person name="Kellogg E.A."/>
            <person name="Brutnell T.P."/>
            <person name="Doust A.N."/>
            <person name="Tuskan G.A."/>
            <person name="Rokhsar D."/>
            <person name="Devos K.M."/>
        </authorList>
    </citation>
    <scope>NUCLEOTIDE SEQUENCE [LARGE SCALE GENOMIC DNA]</scope>
    <source>
        <strain evidence="2">cv. Yugu1</strain>
    </source>
</reference>
<sequence length="42" mass="4904">MREIQPFMIQIVKPRGVCFFLLRGSFHEQYGLVSAINGYFIP</sequence>
<accession>K3Z1X5</accession>